<keyword evidence="2" id="KW-0732">Signal</keyword>
<feature type="signal peptide" evidence="2">
    <location>
        <begin position="1"/>
        <end position="22"/>
    </location>
</feature>
<reference evidence="3" key="1">
    <citation type="submission" date="2023-08" db="EMBL/GenBank/DDBJ databases">
        <authorList>
            <person name="Audoor S."/>
            <person name="Bilcke G."/>
        </authorList>
    </citation>
    <scope>NUCLEOTIDE SEQUENCE</scope>
</reference>
<dbReference type="InterPro" id="IPR010699">
    <property type="entry name" value="DUF1275"/>
</dbReference>
<gene>
    <name evidence="3" type="ORF">CYCCA115_LOCUS18913</name>
</gene>
<name>A0AAD2G320_9STRA</name>
<feature type="transmembrane region" description="Helical" evidence="1">
    <location>
        <begin position="256"/>
        <end position="277"/>
    </location>
</feature>
<feature type="transmembrane region" description="Helical" evidence="1">
    <location>
        <begin position="232"/>
        <end position="250"/>
    </location>
</feature>
<feature type="transmembrane region" description="Helical" evidence="1">
    <location>
        <begin position="152"/>
        <end position="170"/>
    </location>
</feature>
<feature type="chain" id="PRO_5042115092" description="GDT1 family protein" evidence="2">
    <location>
        <begin position="23"/>
        <end position="286"/>
    </location>
</feature>
<proteinExistence type="predicted"/>
<evidence type="ECO:0000313" key="4">
    <source>
        <dbReference type="Proteomes" id="UP001295423"/>
    </source>
</evidence>
<dbReference type="Proteomes" id="UP001295423">
    <property type="component" value="Unassembled WGS sequence"/>
</dbReference>
<organism evidence="3 4">
    <name type="scientific">Cylindrotheca closterium</name>
    <dbReference type="NCBI Taxonomy" id="2856"/>
    <lineage>
        <taxon>Eukaryota</taxon>
        <taxon>Sar</taxon>
        <taxon>Stramenopiles</taxon>
        <taxon>Ochrophyta</taxon>
        <taxon>Bacillariophyta</taxon>
        <taxon>Bacillariophyceae</taxon>
        <taxon>Bacillariophycidae</taxon>
        <taxon>Bacillariales</taxon>
        <taxon>Bacillariaceae</taxon>
        <taxon>Cylindrotheca</taxon>
    </lineage>
</organism>
<dbReference type="AlphaFoldDB" id="A0AAD2G320"/>
<evidence type="ECO:0008006" key="5">
    <source>
        <dbReference type="Google" id="ProtNLM"/>
    </source>
</evidence>
<protein>
    <recommendedName>
        <fullName evidence="5">GDT1 family protein</fullName>
    </recommendedName>
</protein>
<feature type="transmembrane region" description="Helical" evidence="1">
    <location>
        <begin position="68"/>
        <end position="90"/>
    </location>
</feature>
<keyword evidence="1" id="KW-1133">Transmembrane helix</keyword>
<comment type="caution">
    <text evidence="3">The sequence shown here is derived from an EMBL/GenBank/DDBJ whole genome shotgun (WGS) entry which is preliminary data.</text>
</comment>
<keyword evidence="4" id="KW-1185">Reference proteome</keyword>
<accession>A0AAD2G320</accession>
<dbReference type="PANTHER" id="PTHR37314:SF4">
    <property type="entry name" value="UPF0700 TRANSMEMBRANE PROTEIN YOAK"/>
    <property type="match status" value="1"/>
</dbReference>
<evidence type="ECO:0000313" key="3">
    <source>
        <dbReference type="EMBL" id="CAJ1960833.1"/>
    </source>
</evidence>
<keyword evidence="1" id="KW-0472">Membrane</keyword>
<feature type="transmembrane region" description="Helical" evidence="1">
    <location>
        <begin position="121"/>
        <end position="140"/>
    </location>
</feature>
<evidence type="ECO:0000256" key="1">
    <source>
        <dbReference type="SAM" id="Phobius"/>
    </source>
</evidence>
<dbReference type="Pfam" id="PF06912">
    <property type="entry name" value="DUF1275"/>
    <property type="match status" value="1"/>
</dbReference>
<dbReference type="EMBL" id="CAKOGP040002073">
    <property type="protein sequence ID" value="CAJ1960833.1"/>
    <property type="molecule type" value="Genomic_DNA"/>
</dbReference>
<dbReference type="PANTHER" id="PTHR37314">
    <property type="entry name" value="SLR0142 PROTEIN"/>
    <property type="match status" value="1"/>
</dbReference>
<sequence>MILSKTILAVTAVLALAEISHASTATKSLANAKKTVEDIKKGTIPAFARKPEVISKPSTIKVSKSTTVGFGVLLASTAGLMNGACLSGLISGTGQATTAVTGALTNAGAGFSSGNNAMSIASIKCLLSYIVGSAIAGAFVPRPVAFELRNPGSAALSFVCAAISLLIAAMKAKAGDGTFIFFSLAASGIQNSMTSTFSANLCRTSHFSGTTSDIGTLLGQLLRGNVESLPKLKVLSLLFLSFWAGAFVSVPLGKAYAHNTFLIAAGIYLAVASAIAMSSQTRVKTE</sequence>
<evidence type="ECO:0000256" key="2">
    <source>
        <dbReference type="SAM" id="SignalP"/>
    </source>
</evidence>
<keyword evidence="1" id="KW-0812">Transmembrane</keyword>